<feature type="compositionally biased region" description="Low complexity" evidence="1">
    <location>
        <begin position="398"/>
        <end position="418"/>
    </location>
</feature>
<dbReference type="PANTHER" id="PTHR33946:SF4">
    <property type="entry name" value="COAGULATION FACTOR XI"/>
    <property type="match status" value="1"/>
</dbReference>
<gene>
    <name evidence="3" type="ORF">SDRG_14491</name>
</gene>
<keyword evidence="4" id="KW-1185">Reference proteome</keyword>
<evidence type="ECO:0000256" key="2">
    <source>
        <dbReference type="SAM" id="SignalP"/>
    </source>
</evidence>
<evidence type="ECO:0000313" key="4">
    <source>
        <dbReference type="Proteomes" id="UP000030762"/>
    </source>
</evidence>
<sequence>MLLHFPTCYQVLMHLRFLTVAAATSSAVAWNMAPVRSIQARVQGDTPVYNAAHDAFVSSYYKTFEDQYNGVMDTVNLASVEGALKYVQSECIASPTPDCQRKNNVKNIVFYDITIVQPNASLAQFQTNQAVYPEYGPYLAMDSGACTASGSTLPTECLQYNGLNGTANLGPFVGGVTSTADARALYPNTIWFSYPNSCVQSTWSTKTAACRQQFTGGLCPFGVKPDGVKCTYSYTILGWVALDDVVGITSMTNLNTNAPFKDFKEFCTAKKIEFGVTTAANGSFVDVQSDLTFWDNPNDVAANTARAQAVVDMYTKTQKAPMKPLPTIEALNAANPPCYKNAKRCYDAPFGCRRSLYAQVCEVCTSASPDCVVKDPSYTFPALVLATAPPTTAPPAGAPGAPGAAGNSNNNNGPKASSASTMLPAVGAMAVAVAAMLQ</sequence>
<protein>
    <recommendedName>
        <fullName evidence="5">Secreted protein</fullName>
    </recommendedName>
</protein>
<evidence type="ECO:0000313" key="3">
    <source>
        <dbReference type="EMBL" id="EQC27742.1"/>
    </source>
</evidence>
<evidence type="ECO:0000256" key="1">
    <source>
        <dbReference type="SAM" id="MobiDB-lite"/>
    </source>
</evidence>
<dbReference type="Proteomes" id="UP000030762">
    <property type="component" value="Unassembled WGS sequence"/>
</dbReference>
<feature type="chain" id="PRO_5004570695" description="Secreted protein" evidence="2">
    <location>
        <begin position="24"/>
        <end position="438"/>
    </location>
</feature>
<feature type="signal peptide" evidence="2">
    <location>
        <begin position="1"/>
        <end position="23"/>
    </location>
</feature>
<proteinExistence type="predicted"/>
<evidence type="ECO:0008006" key="5">
    <source>
        <dbReference type="Google" id="ProtNLM"/>
    </source>
</evidence>
<reference evidence="3 4" key="1">
    <citation type="submission" date="2012-04" db="EMBL/GenBank/DDBJ databases">
        <title>The Genome Sequence of Saprolegnia declina VS20.</title>
        <authorList>
            <consortium name="The Broad Institute Genome Sequencing Platform"/>
            <person name="Russ C."/>
            <person name="Nusbaum C."/>
            <person name="Tyler B."/>
            <person name="van West P."/>
            <person name="Dieguez-Uribeondo J."/>
            <person name="de Bruijn I."/>
            <person name="Tripathy S."/>
            <person name="Jiang R."/>
            <person name="Young S.K."/>
            <person name="Zeng Q."/>
            <person name="Gargeya S."/>
            <person name="Fitzgerald M."/>
            <person name="Haas B."/>
            <person name="Abouelleil A."/>
            <person name="Alvarado L."/>
            <person name="Arachchi H.M."/>
            <person name="Berlin A."/>
            <person name="Chapman S.B."/>
            <person name="Goldberg J."/>
            <person name="Griggs A."/>
            <person name="Gujja S."/>
            <person name="Hansen M."/>
            <person name="Howarth C."/>
            <person name="Imamovic A."/>
            <person name="Larimer J."/>
            <person name="McCowen C."/>
            <person name="Montmayeur A."/>
            <person name="Murphy C."/>
            <person name="Neiman D."/>
            <person name="Pearson M."/>
            <person name="Priest M."/>
            <person name="Roberts A."/>
            <person name="Saif S."/>
            <person name="Shea T."/>
            <person name="Sisk P."/>
            <person name="Sykes S."/>
            <person name="Wortman J."/>
            <person name="Nusbaum C."/>
            <person name="Birren B."/>
        </authorList>
    </citation>
    <scope>NUCLEOTIDE SEQUENCE [LARGE SCALE GENOMIC DNA]</scope>
    <source>
        <strain evidence="3 4">VS20</strain>
    </source>
</reference>
<accession>T0RDP9</accession>
<dbReference type="GeneID" id="19955218"/>
<dbReference type="InParanoid" id="T0RDP9"/>
<dbReference type="OrthoDB" id="61203at2759"/>
<keyword evidence="2" id="KW-0732">Signal</keyword>
<dbReference type="VEuPathDB" id="FungiDB:SDRG_14491"/>
<dbReference type="AlphaFoldDB" id="T0RDP9"/>
<feature type="region of interest" description="Disordered" evidence="1">
    <location>
        <begin position="391"/>
        <end position="418"/>
    </location>
</feature>
<dbReference type="EMBL" id="JH767203">
    <property type="protein sequence ID" value="EQC27742.1"/>
    <property type="molecule type" value="Genomic_DNA"/>
</dbReference>
<dbReference type="RefSeq" id="XP_008618847.1">
    <property type="nucleotide sequence ID" value="XM_008620625.1"/>
</dbReference>
<dbReference type="PANTHER" id="PTHR33946">
    <property type="match status" value="1"/>
</dbReference>
<name>T0RDP9_SAPDV</name>
<dbReference type="eggNOG" id="ENOG502RS9J">
    <property type="taxonomic scope" value="Eukaryota"/>
</dbReference>
<organism evidence="3 4">
    <name type="scientific">Saprolegnia diclina (strain VS20)</name>
    <dbReference type="NCBI Taxonomy" id="1156394"/>
    <lineage>
        <taxon>Eukaryota</taxon>
        <taxon>Sar</taxon>
        <taxon>Stramenopiles</taxon>
        <taxon>Oomycota</taxon>
        <taxon>Saprolegniomycetes</taxon>
        <taxon>Saprolegniales</taxon>
        <taxon>Saprolegniaceae</taxon>
        <taxon>Saprolegnia</taxon>
    </lineage>
</organism>
<dbReference type="OMA" id="ATHGCKR"/>